<dbReference type="AlphaFoldDB" id="A0AAV6YP28"/>
<sequence length="97" mass="10904">MEGAVEVGRQTYQFRWEWITHGSYDTIENARAGYIPIQTSRLAQRSQMPRQMTGERTGGEDGKKSADSKGLKTTGAAGVQGKRKNLWVSSRLRNLFL</sequence>
<proteinExistence type="predicted"/>
<feature type="compositionally biased region" description="Basic and acidic residues" evidence="1">
    <location>
        <begin position="57"/>
        <end position="70"/>
    </location>
</feature>
<keyword evidence="3" id="KW-1185">Reference proteome</keyword>
<protein>
    <submittedName>
        <fullName evidence="2">Uncharacterized protein</fullName>
    </submittedName>
</protein>
<feature type="compositionally biased region" description="Polar residues" evidence="1">
    <location>
        <begin position="41"/>
        <end position="50"/>
    </location>
</feature>
<name>A0AAV6YP28_ENGPU</name>
<feature type="region of interest" description="Disordered" evidence="1">
    <location>
        <begin position="41"/>
        <end position="79"/>
    </location>
</feature>
<gene>
    <name evidence="2" type="ORF">GDO81_022196</name>
</gene>
<accession>A0AAV6YP28</accession>
<dbReference type="EMBL" id="WNYA01019180">
    <property type="protein sequence ID" value="KAG8538696.1"/>
    <property type="molecule type" value="Genomic_DNA"/>
</dbReference>
<evidence type="ECO:0000313" key="2">
    <source>
        <dbReference type="EMBL" id="KAG8538696.1"/>
    </source>
</evidence>
<evidence type="ECO:0000313" key="3">
    <source>
        <dbReference type="Proteomes" id="UP000824782"/>
    </source>
</evidence>
<organism evidence="2 3">
    <name type="scientific">Engystomops pustulosus</name>
    <name type="common">Tungara frog</name>
    <name type="synonym">Physalaemus pustulosus</name>
    <dbReference type="NCBI Taxonomy" id="76066"/>
    <lineage>
        <taxon>Eukaryota</taxon>
        <taxon>Metazoa</taxon>
        <taxon>Chordata</taxon>
        <taxon>Craniata</taxon>
        <taxon>Vertebrata</taxon>
        <taxon>Euteleostomi</taxon>
        <taxon>Amphibia</taxon>
        <taxon>Batrachia</taxon>
        <taxon>Anura</taxon>
        <taxon>Neobatrachia</taxon>
        <taxon>Hyloidea</taxon>
        <taxon>Leptodactylidae</taxon>
        <taxon>Leiuperinae</taxon>
        <taxon>Engystomops</taxon>
    </lineage>
</organism>
<comment type="caution">
    <text evidence="2">The sequence shown here is derived from an EMBL/GenBank/DDBJ whole genome shotgun (WGS) entry which is preliminary data.</text>
</comment>
<evidence type="ECO:0000256" key="1">
    <source>
        <dbReference type="SAM" id="MobiDB-lite"/>
    </source>
</evidence>
<reference evidence="2" key="1">
    <citation type="thesis" date="2020" institute="ProQuest LLC" country="789 East Eisenhower Parkway, Ann Arbor, MI, USA">
        <title>Comparative Genomics and Chromosome Evolution.</title>
        <authorList>
            <person name="Mudd A.B."/>
        </authorList>
    </citation>
    <scope>NUCLEOTIDE SEQUENCE</scope>
    <source>
        <strain evidence="2">237g6f4</strain>
        <tissue evidence="2">Blood</tissue>
    </source>
</reference>
<dbReference type="Proteomes" id="UP000824782">
    <property type="component" value="Unassembled WGS sequence"/>
</dbReference>